<keyword evidence="2" id="KW-1133">Transmembrane helix</keyword>
<organism evidence="3 4">
    <name type="scientific">Longispora fulva</name>
    <dbReference type="NCBI Taxonomy" id="619741"/>
    <lineage>
        <taxon>Bacteria</taxon>
        <taxon>Bacillati</taxon>
        <taxon>Actinomycetota</taxon>
        <taxon>Actinomycetes</taxon>
        <taxon>Micromonosporales</taxon>
        <taxon>Micromonosporaceae</taxon>
        <taxon>Longispora</taxon>
    </lineage>
</organism>
<gene>
    <name evidence="3" type="ORF">IW245_002352</name>
</gene>
<keyword evidence="2" id="KW-0812">Transmembrane</keyword>
<dbReference type="Proteomes" id="UP000622552">
    <property type="component" value="Unassembled WGS sequence"/>
</dbReference>
<feature type="transmembrane region" description="Helical" evidence="2">
    <location>
        <begin position="65"/>
        <end position="85"/>
    </location>
</feature>
<feature type="region of interest" description="Disordered" evidence="1">
    <location>
        <begin position="1"/>
        <end position="23"/>
    </location>
</feature>
<accession>A0A8J7G9D4</accession>
<proteinExistence type="predicted"/>
<evidence type="ECO:0000256" key="1">
    <source>
        <dbReference type="SAM" id="MobiDB-lite"/>
    </source>
</evidence>
<reference evidence="3" key="1">
    <citation type="submission" date="2020-11" db="EMBL/GenBank/DDBJ databases">
        <title>Sequencing the genomes of 1000 actinobacteria strains.</title>
        <authorList>
            <person name="Klenk H.-P."/>
        </authorList>
    </citation>
    <scope>NUCLEOTIDE SEQUENCE</scope>
    <source>
        <strain evidence="3">DSM 45356</strain>
    </source>
</reference>
<feature type="transmembrane region" description="Helical" evidence="2">
    <location>
        <begin position="92"/>
        <end position="111"/>
    </location>
</feature>
<name>A0A8J7G9D4_9ACTN</name>
<keyword evidence="2" id="KW-0472">Membrane</keyword>
<keyword evidence="4" id="KW-1185">Reference proteome</keyword>
<feature type="transmembrane region" description="Helical" evidence="2">
    <location>
        <begin position="208"/>
        <end position="228"/>
    </location>
</feature>
<dbReference type="AlphaFoldDB" id="A0A8J7G9D4"/>
<evidence type="ECO:0000313" key="4">
    <source>
        <dbReference type="Proteomes" id="UP000622552"/>
    </source>
</evidence>
<feature type="transmembrane region" description="Helical" evidence="2">
    <location>
        <begin position="29"/>
        <end position="53"/>
    </location>
</feature>
<evidence type="ECO:0000256" key="2">
    <source>
        <dbReference type="SAM" id="Phobius"/>
    </source>
</evidence>
<comment type="caution">
    <text evidence="3">The sequence shown here is derived from an EMBL/GenBank/DDBJ whole genome shotgun (WGS) entry which is preliminary data.</text>
</comment>
<evidence type="ECO:0000313" key="3">
    <source>
        <dbReference type="EMBL" id="MBG6136158.1"/>
    </source>
</evidence>
<sequence length="240" mass="26161">MTTHSARAGEPPSRSAREPRRRPNRSRTLAWSIVLRVVGILMFAFIAIAVVGLTFGGHHGTPVNVGLGFLLLATVAVLAFVLTAAWEGADTFWLFAYGVAVSCALVGLGVAEFRVDYLGWHGDRVNAVVGDPQCRLARSKAAKSNTWNTYQVCNYPLMLPDGRLLEGGTKRGYRQEDVREGRVEIYLDPVGLAGHADAAEVDHPLSRLYLSLAIGAYAGSYALCLVAGDRRWLRRQPPSR</sequence>
<dbReference type="EMBL" id="JADOUF010000001">
    <property type="protein sequence ID" value="MBG6136158.1"/>
    <property type="molecule type" value="Genomic_DNA"/>
</dbReference>
<dbReference type="RefSeq" id="WP_197003174.1">
    <property type="nucleotide sequence ID" value="NZ_BONS01000038.1"/>
</dbReference>
<protein>
    <submittedName>
        <fullName evidence="3">Uncharacterized protein</fullName>
    </submittedName>
</protein>